<keyword evidence="8" id="KW-1185">Reference proteome</keyword>
<gene>
    <name evidence="7" type="ORF">EKO04_004525</name>
</gene>
<evidence type="ECO:0000313" key="8">
    <source>
        <dbReference type="Proteomes" id="UP000651452"/>
    </source>
</evidence>
<proteinExistence type="predicted"/>
<evidence type="ECO:0000259" key="6">
    <source>
        <dbReference type="Pfam" id="PF01494"/>
    </source>
</evidence>
<dbReference type="OrthoDB" id="47494at2759"/>
<evidence type="ECO:0000313" key="7">
    <source>
        <dbReference type="EMBL" id="KAF9697812.1"/>
    </source>
</evidence>
<evidence type="ECO:0000256" key="3">
    <source>
        <dbReference type="ARBA" id="ARBA00022827"/>
    </source>
</evidence>
<keyword evidence="5" id="KW-0503">Monooxygenase</keyword>
<evidence type="ECO:0000256" key="2">
    <source>
        <dbReference type="ARBA" id="ARBA00022630"/>
    </source>
</evidence>
<reference evidence="7" key="2">
    <citation type="submission" date="2020-09" db="EMBL/GenBank/DDBJ databases">
        <title>Reference genome assembly for Australian Ascochyta lentis isolate Al4.</title>
        <authorList>
            <person name="Lee R.C."/>
            <person name="Farfan-Caceres L.M."/>
            <person name="Debler J.W."/>
            <person name="Williams A.H."/>
            <person name="Henares B.M."/>
        </authorList>
    </citation>
    <scope>NUCLEOTIDE SEQUENCE</scope>
    <source>
        <strain evidence="7">Al4</strain>
    </source>
</reference>
<name>A0A8H7J7U5_9PLEO</name>
<sequence>MTTSTNKDLHVLIVGAGTTGLLIAQGLKKNGIAFTIFESETTTRYQTRPREWGMTLHWGSSHIASCLPEELAARFHEAYADPSLKPDAVTGLPIHNGKTGDLIMEMGADHAVRVSRKKMRNLFSEGLDVQYGKQVVRAYVIDDSASHDNGRVKVEFNDDHHAVGDLVAGTDGAKSMLREAIVGFEDAQLTTVPVNLFNFPYKFDAELSLQIRKHNKIFINSIHPDHGTMYWLSIMDVPDPDKPETWSFQVMQSWNDKTTPPSADLTTNEGRLKFFKARCEEYAEPWRSVGRAVKDGTTIPMDRMTYWEKSRKWDNRGGRMTLCGDAAHPMTPHRGQGLNNALQDASNFVSAIVSVSKGSATLADAVQAYDDEVLERGQTEMEISLKQSYFIHDWDTLMQSPMVKIGMRQVKKGEDVQSA</sequence>
<accession>A0A8H7J7U5</accession>
<keyword evidence="2" id="KW-0285">Flavoprotein</keyword>
<reference evidence="7" key="1">
    <citation type="submission" date="2018-12" db="EMBL/GenBank/DDBJ databases">
        <authorList>
            <person name="Syme R.A."/>
            <person name="Farfan-Caceres L."/>
            <person name="Lichtenzveig J."/>
        </authorList>
    </citation>
    <scope>NUCLEOTIDE SEQUENCE</scope>
    <source>
        <strain evidence="7">Al4</strain>
    </source>
</reference>
<dbReference type="GO" id="GO:0004497">
    <property type="term" value="F:monooxygenase activity"/>
    <property type="evidence" value="ECO:0007669"/>
    <property type="project" value="UniProtKB-KW"/>
</dbReference>
<dbReference type="AlphaFoldDB" id="A0A8H7J7U5"/>
<evidence type="ECO:0000256" key="5">
    <source>
        <dbReference type="ARBA" id="ARBA00023033"/>
    </source>
</evidence>
<dbReference type="GO" id="GO:0071949">
    <property type="term" value="F:FAD binding"/>
    <property type="evidence" value="ECO:0007669"/>
    <property type="project" value="InterPro"/>
</dbReference>
<dbReference type="InterPro" id="IPR036188">
    <property type="entry name" value="FAD/NAD-bd_sf"/>
</dbReference>
<feature type="domain" description="FAD-binding" evidence="6">
    <location>
        <begin position="9"/>
        <end position="48"/>
    </location>
</feature>
<comment type="caution">
    <text evidence="7">The sequence shown here is derived from an EMBL/GenBank/DDBJ whole genome shotgun (WGS) entry which is preliminary data.</text>
</comment>
<dbReference type="PRINTS" id="PR00420">
    <property type="entry name" value="RNGMNOXGNASE"/>
</dbReference>
<evidence type="ECO:0000256" key="1">
    <source>
        <dbReference type="ARBA" id="ARBA00001974"/>
    </source>
</evidence>
<comment type="cofactor">
    <cofactor evidence="1">
        <name>FAD</name>
        <dbReference type="ChEBI" id="CHEBI:57692"/>
    </cofactor>
</comment>
<dbReference type="Pfam" id="PF01494">
    <property type="entry name" value="FAD_binding_3"/>
    <property type="match status" value="2"/>
</dbReference>
<feature type="domain" description="FAD-binding" evidence="6">
    <location>
        <begin position="148"/>
        <end position="379"/>
    </location>
</feature>
<dbReference type="Gene3D" id="3.50.50.60">
    <property type="entry name" value="FAD/NAD(P)-binding domain"/>
    <property type="match status" value="1"/>
</dbReference>
<evidence type="ECO:0000256" key="4">
    <source>
        <dbReference type="ARBA" id="ARBA00023002"/>
    </source>
</evidence>
<dbReference type="SUPFAM" id="SSF51905">
    <property type="entry name" value="FAD/NAD(P)-binding domain"/>
    <property type="match status" value="1"/>
</dbReference>
<organism evidence="7 8">
    <name type="scientific">Ascochyta lentis</name>
    <dbReference type="NCBI Taxonomy" id="205686"/>
    <lineage>
        <taxon>Eukaryota</taxon>
        <taxon>Fungi</taxon>
        <taxon>Dikarya</taxon>
        <taxon>Ascomycota</taxon>
        <taxon>Pezizomycotina</taxon>
        <taxon>Dothideomycetes</taxon>
        <taxon>Pleosporomycetidae</taxon>
        <taxon>Pleosporales</taxon>
        <taxon>Pleosporineae</taxon>
        <taxon>Didymellaceae</taxon>
        <taxon>Ascochyta</taxon>
    </lineage>
</organism>
<dbReference type="PANTHER" id="PTHR47178:SF2">
    <property type="entry name" value="FAD-BINDING DOMAIN-CONTAINING PROTEIN"/>
    <property type="match status" value="1"/>
</dbReference>
<keyword evidence="3" id="KW-0274">FAD</keyword>
<protein>
    <recommendedName>
        <fullName evidence="6">FAD-binding domain-containing protein</fullName>
    </recommendedName>
</protein>
<dbReference type="Proteomes" id="UP000651452">
    <property type="component" value="Unassembled WGS sequence"/>
</dbReference>
<dbReference type="PANTHER" id="PTHR47178">
    <property type="entry name" value="MONOOXYGENASE, FAD-BINDING"/>
    <property type="match status" value="1"/>
</dbReference>
<dbReference type="InterPro" id="IPR002938">
    <property type="entry name" value="FAD-bd"/>
</dbReference>
<keyword evidence="4" id="KW-0560">Oxidoreductase</keyword>
<dbReference type="EMBL" id="RZGK01000007">
    <property type="protein sequence ID" value="KAF9697812.1"/>
    <property type="molecule type" value="Genomic_DNA"/>
</dbReference>